<keyword evidence="2" id="KW-1185">Reference proteome</keyword>
<evidence type="ECO:0008006" key="3">
    <source>
        <dbReference type="Google" id="ProtNLM"/>
    </source>
</evidence>
<proteinExistence type="predicted"/>
<reference evidence="1 2" key="1">
    <citation type="journal article" date="2016" name="MBio">
        <title>Lateral Gene Transfer in a Heavy Metal-Contaminated-Groundwater Microbial Community.</title>
        <authorList>
            <person name="Hemme C.L."/>
            <person name="Green S.J."/>
            <person name="Rishishwar L."/>
            <person name="Prakash O."/>
            <person name="Pettenato A."/>
            <person name="Chakraborty R."/>
            <person name="Deutschbauer A.M."/>
            <person name="Van Nostrand J.D."/>
            <person name="Wu L."/>
            <person name="He Z."/>
            <person name="Jordan I.K."/>
            <person name="Hazen T.C."/>
            <person name="Arkin A.P."/>
            <person name="Kostka J.E."/>
            <person name="Zhou J."/>
        </authorList>
    </citation>
    <scope>NUCLEOTIDE SEQUENCE [LARGE SCALE GENOMIC DNA]</scope>
    <source>
        <strain evidence="1 2">FW104-T7</strain>
    </source>
</reference>
<dbReference type="AlphaFoldDB" id="A0A154QFP3"/>
<comment type="caution">
    <text evidence="1">The sequence shown here is derived from an EMBL/GenBank/DDBJ whole genome shotgun (WGS) entry which is preliminary data.</text>
</comment>
<evidence type="ECO:0000313" key="2">
    <source>
        <dbReference type="Proteomes" id="UP000076131"/>
    </source>
</evidence>
<protein>
    <recommendedName>
        <fullName evidence="3">Secretion system X translation initiation factor</fullName>
    </recommendedName>
</protein>
<sequence>MKRWFRPVAYSTILILLAVAIFGRPAVPSASVAALPARVAHRAEAAVRPASRAPVLHVRSEEALAASLFDTAVQTVAEEAPPAVETIAPAPSADLKILGWMQADATPTVFVAYGNENYTLTPTQSVKDVYRFDKIGGGQAVFTYLPTGEARQYAVSDPALSE</sequence>
<name>A0A154QFP3_9GAMM</name>
<gene>
    <name evidence="1" type="ORF">RHOFW104T7_15320</name>
</gene>
<dbReference type="RefSeq" id="WP_008437521.1">
    <property type="nucleotide sequence ID" value="NZ_LVJS01000050.1"/>
</dbReference>
<accession>A0A154QFP3</accession>
<dbReference type="EMBL" id="LVJS01000050">
    <property type="protein sequence ID" value="KZC23074.1"/>
    <property type="molecule type" value="Genomic_DNA"/>
</dbReference>
<organism evidence="1 2">
    <name type="scientific">Rhodanobacter thiooxydans</name>
    <dbReference type="NCBI Taxonomy" id="416169"/>
    <lineage>
        <taxon>Bacteria</taxon>
        <taxon>Pseudomonadati</taxon>
        <taxon>Pseudomonadota</taxon>
        <taxon>Gammaproteobacteria</taxon>
        <taxon>Lysobacterales</taxon>
        <taxon>Rhodanobacteraceae</taxon>
        <taxon>Rhodanobacter</taxon>
    </lineage>
</organism>
<dbReference type="Proteomes" id="UP000076131">
    <property type="component" value="Unassembled WGS sequence"/>
</dbReference>
<dbReference type="STRING" id="416169.RHOFW104T7_15320"/>
<evidence type="ECO:0000313" key="1">
    <source>
        <dbReference type="EMBL" id="KZC23074.1"/>
    </source>
</evidence>